<evidence type="ECO:0000313" key="4">
    <source>
        <dbReference type="Proteomes" id="UP000824998"/>
    </source>
</evidence>
<accession>A0A9P8C3U7</accession>
<evidence type="ECO:0000256" key="2">
    <source>
        <dbReference type="SAM" id="Phobius"/>
    </source>
</evidence>
<dbReference type="Proteomes" id="UP000824998">
    <property type="component" value="Unassembled WGS sequence"/>
</dbReference>
<evidence type="ECO:0000256" key="1">
    <source>
        <dbReference type="SAM" id="MobiDB-lite"/>
    </source>
</evidence>
<protein>
    <recommendedName>
        <fullName evidence="5">Ubiquitin-protein ligase sel1</fullName>
    </recommendedName>
</protein>
<keyword evidence="2" id="KW-0812">Transmembrane</keyword>
<feature type="transmembrane region" description="Helical" evidence="2">
    <location>
        <begin position="35"/>
        <end position="57"/>
    </location>
</feature>
<organism evidence="3 4">
    <name type="scientific">Amylocarpus encephaloides</name>
    <dbReference type="NCBI Taxonomy" id="45428"/>
    <lineage>
        <taxon>Eukaryota</taxon>
        <taxon>Fungi</taxon>
        <taxon>Dikarya</taxon>
        <taxon>Ascomycota</taxon>
        <taxon>Pezizomycotina</taxon>
        <taxon>Leotiomycetes</taxon>
        <taxon>Helotiales</taxon>
        <taxon>Helotiales incertae sedis</taxon>
        <taxon>Amylocarpus</taxon>
    </lineage>
</organism>
<keyword evidence="4" id="KW-1185">Reference proteome</keyword>
<gene>
    <name evidence="3" type="ORF">BJ875DRAFT_62048</name>
</gene>
<evidence type="ECO:0008006" key="5">
    <source>
        <dbReference type="Google" id="ProtNLM"/>
    </source>
</evidence>
<evidence type="ECO:0000313" key="3">
    <source>
        <dbReference type="EMBL" id="KAG9232948.1"/>
    </source>
</evidence>
<proteinExistence type="predicted"/>
<feature type="compositionally biased region" description="Pro residues" evidence="1">
    <location>
        <begin position="157"/>
        <end position="166"/>
    </location>
</feature>
<sequence>MAILQARQNAFVDPATGEVFYTNGNHFWYTREGQIARWSIFFGIFFLFMAYMVGGYLHAKQRIRKGLVPLAYHRWLLSRRQRAQVDPNYQNPSAYYTPYPQGAQYGMNPMPPPMYDPNSQMPPTYQPPAGATKVDPTQWRSEPTRRPAEGEPAPGYDAPPGPPPSALQPNNTGAGTNPYRQ</sequence>
<feature type="region of interest" description="Disordered" evidence="1">
    <location>
        <begin position="107"/>
        <end position="181"/>
    </location>
</feature>
<dbReference type="EMBL" id="MU251523">
    <property type="protein sequence ID" value="KAG9232948.1"/>
    <property type="molecule type" value="Genomic_DNA"/>
</dbReference>
<reference evidence="3" key="1">
    <citation type="journal article" date="2021" name="IMA Fungus">
        <title>Genomic characterization of three marine fungi, including Emericellopsis atlantica sp. nov. with signatures of a generalist lifestyle and marine biomass degradation.</title>
        <authorList>
            <person name="Hagestad O.C."/>
            <person name="Hou L."/>
            <person name="Andersen J.H."/>
            <person name="Hansen E.H."/>
            <person name="Altermark B."/>
            <person name="Li C."/>
            <person name="Kuhnert E."/>
            <person name="Cox R.J."/>
            <person name="Crous P.W."/>
            <person name="Spatafora J.W."/>
            <person name="Lail K."/>
            <person name="Amirebrahimi M."/>
            <person name="Lipzen A."/>
            <person name="Pangilinan J."/>
            <person name="Andreopoulos W."/>
            <person name="Hayes R.D."/>
            <person name="Ng V."/>
            <person name="Grigoriev I.V."/>
            <person name="Jackson S.A."/>
            <person name="Sutton T.D.S."/>
            <person name="Dobson A.D.W."/>
            <person name="Rama T."/>
        </authorList>
    </citation>
    <scope>NUCLEOTIDE SEQUENCE</scope>
    <source>
        <strain evidence="3">TRa018bII</strain>
    </source>
</reference>
<dbReference type="InterPro" id="IPR020999">
    <property type="entry name" value="Chitin_synth_reg_RCR"/>
</dbReference>
<keyword evidence="2" id="KW-0472">Membrane</keyword>
<dbReference type="OrthoDB" id="5400539at2759"/>
<name>A0A9P8C3U7_9HELO</name>
<dbReference type="AlphaFoldDB" id="A0A9P8C3U7"/>
<dbReference type="Pfam" id="PF12273">
    <property type="entry name" value="RCR"/>
    <property type="match status" value="1"/>
</dbReference>
<keyword evidence="2" id="KW-1133">Transmembrane helix</keyword>
<comment type="caution">
    <text evidence="3">The sequence shown here is derived from an EMBL/GenBank/DDBJ whole genome shotgun (WGS) entry which is preliminary data.</text>
</comment>
<feature type="compositionally biased region" description="Polar residues" evidence="1">
    <location>
        <begin position="167"/>
        <end position="181"/>
    </location>
</feature>